<keyword evidence="6 9" id="KW-0464">Manganese</keyword>
<keyword evidence="7 9" id="KW-0414">Isoprene biosynthesis</keyword>
<feature type="binding site" evidence="9">
    <location>
        <position position="209"/>
    </location>
    <ligand>
        <name>Mn(2+)</name>
        <dbReference type="ChEBI" id="CHEBI:29035"/>
    </ligand>
</feature>
<dbReference type="InterPro" id="IPR036169">
    <property type="entry name" value="DXPR_C_sf"/>
</dbReference>
<accession>A0ABT7PQ09</accession>
<evidence type="ECO:0000256" key="6">
    <source>
        <dbReference type="ARBA" id="ARBA00023211"/>
    </source>
</evidence>
<gene>
    <name evidence="9 14" type="primary">dxr</name>
    <name evidence="14" type="ORF">QTN89_23205</name>
</gene>
<evidence type="ECO:0000256" key="1">
    <source>
        <dbReference type="ARBA" id="ARBA00005094"/>
    </source>
</evidence>
<feature type="binding site" evidence="9">
    <location>
        <position position="207"/>
    </location>
    <ligand>
        <name>Mn(2+)</name>
        <dbReference type="ChEBI" id="CHEBI:29035"/>
    </ligand>
</feature>
<dbReference type="SUPFAM" id="SSF55347">
    <property type="entry name" value="Glyceraldehyde-3-phosphate dehydrogenase-like, C-terminal domain"/>
    <property type="match status" value="1"/>
</dbReference>
<feature type="binding site" evidence="9">
    <location>
        <position position="37"/>
    </location>
    <ligand>
        <name>NADPH</name>
        <dbReference type="ChEBI" id="CHEBI:57783"/>
    </ligand>
</feature>
<comment type="cofactor">
    <cofactor evidence="9">
        <name>Mg(2+)</name>
        <dbReference type="ChEBI" id="CHEBI:18420"/>
    </cofactor>
    <cofactor evidence="9">
        <name>Mn(2+)</name>
        <dbReference type="ChEBI" id="CHEBI:29035"/>
    </cofactor>
</comment>
<evidence type="ECO:0000256" key="3">
    <source>
        <dbReference type="ARBA" id="ARBA00022723"/>
    </source>
</evidence>
<feature type="domain" description="DXP reductoisomerase C-terminal" evidence="13">
    <location>
        <begin position="317"/>
        <end position="433"/>
    </location>
</feature>
<comment type="similarity">
    <text evidence="2 9">Belongs to the DXR family.</text>
</comment>
<comment type="function">
    <text evidence="9">Catalyzes the NADPH-dependent rearrangement and reduction of 1-deoxy-D-xylulose-5-phosphate (DXP) to 2-C-methyl-D-erythritol 4-phosphate (MEP).</text>
</comment>
<protein>
    <recommendedName>
        <fullName evidence="9">1-deoxy-D-xylulose 5-phosphate reductoisomerase</fullName>
        <shortName evidence="9">DXP reductoisomerase</shortName>
        <ecNumber evidence="9">1.1.1.267</ecNumber>
    </recommendedName>
    <alternativeName>
        <fullName evidence="9">1-deoxyxylulose-5-phosphate reductoisomerase</fullName>
    </alternativeName>
    <alternativeName>
        <fullName evidence="9">2-C-methyl-D-erythritol 4-phosphate synthase</fullName>
    </alternativeName>
</protein>
<evidence type="ECO:0000256" key="5">
    <source>
        <dbReference type="ARBA" id="ARBA00023002"/>
    </source>
</evidence>
<feature type="binding site" evidence="9">
    <location>
        <position position="268"/>
    </location>
    <ligand>
        <name>1-deoxy-D-xylulose 5-phosphate</name>
        <dbReference type="ChEBI" id="CHEBI:57792"/>
    </ligand>
</feature>
<dbReference type="PANTHER" id="PTHR30525:SF0">
    <property type="entry name" value="1-DEOXY-D-XYLULOSE 5-PHOSPHATE REDUCTOISOMERASE, CHLOROPLASTIC"/>
    <property type="match status" value="1"/>
</dbReference>
<feature type="binding site" evidence="9">
    <location>
        <position position="36"/>
    </location>
    <ligand>
        <name>NADPH</name>
        <dbReference type="ChEBI" id="CHEBI:57783"/>
    </ligand>
</feature>
<dbReference type="Pfam" id="PF02670">
    <property type="entry name" value="DXP_reductoisom"/>
    <property type="match status" value="2"/>
</dbReference>
<comment type="catalytic activity">
    <reaction evidence="8">
        <text>2-C-methyl-D-erythritol 4-phosphate + NADP(+) = 1-deoxy-D-xylulose 5-phosphate + NADPH + H(+)</text>
        <dbReference type="Rhea" id="RHEA:13717"/>
        <dbReference type="ChEBI" id="CHEBI:15378"/>
        <dbReference type="ChEBI" id="CHEBI:57783"/>
        <dbReference type="ChEBI" id="CHEBI:57792"/>
        <dbReference type="ChEBI" id="CHEBI:58262"/>
        <dbReference type="ChEBI" id="CHEBI:58349"/>
        <dbReference type="EC" id="1.1.1.267"/>
    </reaction>
    <physiologicalReaction direction="right-to-left" evidence="8">
        <dbReference type="Rhea" id="RHEA:13719"/>
    </physiologicalReaction>
</comment>
<keyword evidence="4 9" id="KW-0521">NADP</keyword>
<feature type="domain" description="1-deoxy-D-xylulose 5-phosphate reductoisomerase N-terminal" evidence="11">
    <location>
        <begin position="132"/>
        <end position="189"/>
    </location>
</feature>
<dbReference type="SUPFAM" id="SSF69055">
    <property type="entry name" value="1-deoxy-D-xylulose-5-phosphate reductoisomerase, C-terminal domain"/>
    <property type="match status" value="1"/>
</dbReference>
<keyword evidence="15" id="KW-1185">Reference proteome</keyword>
<evidence type="ECO:0000259" key="11">
    <source>
        <dbReference type="Pfam" id="PF02670"/>
    </source>
</evidence>
<feature type="domain" description="1-deoxy-D-xylulose 5-phosphate reductoisomerase N-terminal" evidence="11">
    <location>
        <begin position="29"/>
        <end position="80"/>
    </location>
</feature>
<feature type="binding site" evidence="9">
    <location>
        <position position="277"/>
    </location>
    <ligand>
        <name>1-deoxy-D-xylulose 5-phosphate</name>
        <dbReference type="ChEBI" id="CHEBI:57792"/>
    </ligand>
</feature>
<evidence type="ECO:0000256" key="9">
    <source>
        <dbReference type="HAMAP-Rule" id="MF_00183"/>
    </source>
</evidence>
<dbReference type="EC" id="1.1.1.267" evidence="9"/>
<feature type="binding site" evidence="9">
    <location>
        <position position="208"/>
    </location>
    <ligand>
        <name>1-deoxy-D-xylulose 5-phosphate</name>
        <dbReference type="ChEBI" id="CHEBI:57792"/>
    </ligand>
</feature>
<feature type="binding site" evidence="9">
    <location>
        <position position="255"/>
    </location>
    <ligand>
        <name>1-deoxy-D-xylulose 5-phosphate</name>
        <dbReference type="ChEBI" id="CHEBI:57792"/>
    </ligand>
</feature>
<evidence type="ECO:0000256" key="7">
    <source>
        <dbReference type="ARBA" id="ARBA00023229"/>
    </source>
</evidence>
<organism evidence="14 15">
    <name type="scientific">Roseiconus lacunae</name>
    <dbReference type="NCBI Taxonomy" id="2605694"/>
    <lineage>
        <taxon>Bacteria</taxon>
        <taxon>Pseudomonadati</taxon>
        <taxon>Planctomycetota</taxon>
        <taxon>Planctomycetia</taxon>
        <taxon>Pirellulales</taxon>
        <taxon>Pirellulaceae</taxon>
        <taxon>Roseiconus</taxon>
    </lineage>
</organism>
<feature type="binding site" evidence="9">
    <location>
        <position position="273"/>
    </location>
    <ligand>
        <name>1-deoxy-D-xylulose 5-phosphate</name>
        <dbReference type="ChEBI" id="CHEBI:57792"/>
    </ligand>
</feature>
<dbReference type="HAMAP" id="MF_00183">
    <property type="entry name" value="DXP_reductoisom"/>
    <property type="match status" value="1"/>
</dbReference>
<dbReference type="PANTHER" id="PTHR30525">
    <property type="entry name" value="1-DEOXY-D-XYLULOSE 5-PHOSPHATE REDUCTOISOMERASE"/>
    <property type="match status" value="1"/>
</dbReference>
<dbReference type="InterPro" id="IPR026877">
    <property type="entry name" value="DXPR_C"/>
</dbReference>
<feature type="binding site" evidence="9">
    <location>
        <position position="183"/>
    </location>
    <ligand>
        <name>NADPH</name>
        <dbReference type="ChEBI" id="CHEBI:57783"/>
    </ligand>
</feature>
<dbReference type="PIRSF" id="PIRSF006205">
    <property type="entry name" value="Dxp_reductismrs"/>
    <property type="match status" value="1"/>
</dbReference>
<comment type="pathway">
    <text evidence="1 9">Isoprenoid biosynthesis; isopentenyl diphosphate biosynthesis via DXP pathway; isopentenyl diphosphate from 1-deoxy-D-xylulose 5-phosphate: step 1/6.</text>
</comment>
<dbReference type="Proteomes" id="UP001239462">
    <property type="component" value="Unassembled WGS sequence"/>
</dbReference>
<dbReference type="InterPro" id="IPR036291">
    <property type="entry name" value="NAD(P)-bd_dom_sf"/>
</dbReference>
<evidence type="ECO:0000259" key="12">
    <source>
        <dbReference type="Pfam" id="PF08436"/>
    </source>
</evidence>
<dbReference type="RefSeq" id="WP_289166188.1">
    <property type="nucleotide sequence ID" value="NZ_JASZZN010000021.1"/>
</dbReference>
<dbReference type="SUPFAM" id="SSF51735">
    <property type="entry name" value="NAD(P)-binding Rossmann-fold domains"/>
    <property type="match status" value="1"/>
</dbReference>
<feature type="binding site" evidence="9">
    <location>
        <position position="38"/>
    </location>
    <ligand>
        <name>NADPH</name>
        <dbReference type="ChEBI" id="CHEBI:57783"/>
    </ligand>
</feature>
<sequence length="443" mass="47803">MDLSESVTNYQPAETDSENRPQNRSVTNVAVLGTTGSIGTATVDVLQNLNRLDPQSGWRLWAASGHRNVDGLLEIVETLAADPDHGSSPIDRGVTPGCNDSRRIPERLVFSDRQAVSEPSALDRLGRAGLDRSNVRFGPDALVDVARADEVDVLVAAIVGRAGLESTVAAVEAGKRVALANKETLVVAGDLVQKKLAQNGGALLPVDSEHSAIFQCIASSHAKPRKLILTASGGPFRSASKSAMAAATPKDALAHPTWQMGPKISIDSATMMNKALEIIEARWLFDVSSDQIEVVIHPQSIIHSMVEFVDGSVLSQMSPPDMRMPIQYALTYPRRLPCPAPELDFRQPSELTLEPADLDRFPALALGFEVARCGGTAGAVVNAANEVAVELFLDEKIRFDQIVPTARKVLECHTFEPSPTLSRLLELDRWARQETRLCTGNVD</sequence>
<reference evidence="14 15" key="1">
    <citation type="submission" date="2023-06" db="EMBL/GenBank/DDBJ databases">
        <title>Roseiconus lacunae JC819 isolated from Gulf of Mannar region, Tamil Nadu.</title>
        <authorList>
            <person name="Pk S."/>
            <person name="Ch S."/>
            <person name="Ch V.R."/>
        </authorList>
    </citation>
    <scope>NUCLEOTIDE SEQUENCE [LARGE SCALE GENOMIC DNA]</scope>
    <source>
        <strain evidence="14 15">JC819</strain>
    </source>
</reference>
<evidence type="ECO:0000256" key="4">
    <source>
        <dbReference type="ARBA" id="ARBA00022857"/>
    </source>
</evidence>
<evidence type="ECO:0000313" key="14">
    <source>
        <dbReference type="EMBL" id="MDM4018379.1"/>
    </source>
</evidence>
<dbReference type="EMBL" id="JASZZN010000021">
    <property type="protein sequence ID" value="MDM4018379.1"/>
    <property type="molecule type" value="Genomic_DNA"/>
</dbReference>
<dbReference type="Pfam" id="PF13288">
    <property type="entry name" value="DXPR_C"/>
    <property type="match status" value="1"/>
</dbReference>
<dbReference type="GO" id="GO:0030604">
    <property type="term" value="F:1-deoxy-D-xylulose-5-phosphate reductoisomerase activity"/>
    <property type="evidence" value="ECO:0007669"/>
    <property type="project" value="UniProtKB-EC"/>
</dbReference>
<dbReference type="InterPro" id="IPR013512">
    <property type="entry name" value="DXP_reductoisomerase_N"/>
</dbReference>
<feature type="binding site" evidence="9">
    <location>
        <position position="67"/>
    </location>
    <ligand>
        <name>NADPH</name>
        <dbReference type="ChEBI" id="CHEBI:57783"/>
    </ligand>
</feature>
<dbReference type="Gene3D" id="1.10.1740.10">
    <property type="match status" value="1"/>
</dbReference>
<evidence type="ECO:0000259" key="13">
    <source>
        <dbReference type="Pfam" id="PF13288"/>
    </source>
</evidence>
<evidence type="ECO:0000256" key="2">
    <source>
        <dbReference type="ARBA" id="ARBA00006825"/>
    </source>
</evidence>
<feature type="binding site" evidence="9">
    <location>
        <position position="209"/>
    </location>
    <ligand>
        <name>1-deoxy-D-xylulose 5-phosphate</name>
        <dbReference type="ChEBI" id="CHEBI:57792"/>
    </ligand>
</feature>
<evidence type="ECO:0000256" key="10">
    <source>
        <dbReference type="SAM" id="MobiDB-lite"/>
    </source>
</evidence>
<dbReference type="InterPro" id="IPR003821">
    <property type="entry name" value="DXP_reductoisomerase"/>
</dbReference>
<keyword evidence="9" id="KW-0460">Magnesium</keyword>
<feature type="binding site" evidence="9">
    <location>
        <position position="274"/>
    </location>
    <ligand>
        <name>1-deoxy-D-xylulose 5-phosphate</name>
        <dbReference type="ChEBI" id="CHEBI:57792"/>
    </ligand>
</feature>
<feature type="binding site" evidence="9">
    <location>
        <position position="181"/>
    </location>
    <ligand>
        <name>NADPH</name>
        <dbReference type="ChEBI" id="CHEBI:57783"/>
    </ligand>
</feature>
<feature type="binding site" evidence="9">
    <location>
        <position position="277"/>
    </location>
    <ligand>
        <name>Mn(2+)</name>
        <dbReference type="ChEBI" id="CHEBI:29035"/>
    </ligand>
</feature>
<dbReference type="Gene3D" id="3.40.50.720">
    <property type="entry name" value="NAD(P)-binding Rossmann-like Domain"/>
    <property type="match status" value="2"/>
</dbReference>
<feature type="binding site" evidence="9">
    <location>
        <position position="261"/>
    </location>
    <ligand>
        <name>NADPH</name>
        <dbReference type="ChEBI" id="CHEBI:57783"/>
    </ligand>
</feature>
<proteinExistence type="inferred from homology"/>
<evidence type="ECO:0000256" key="8">
    <source>
        <dbReference type="ARBA" id="ARBA00048543"/>
    </source>
</evidence>
<keyword evidence="5 9" id="KW-0560">Oxidoreductase</keyword>
<feature type="binding site" evidence="9">
    <location>
        <position position="68"/>
    </location>
    <ligand>
        <name>NADPH</name>
        <dbReference type="ChEBI" id="CHEBI:57783"/>
    </ligand>
</feature>
<dbReference type="NCBIfam" id="TIGR00243">
    <property type="entry name" value="Dxr"/>
    <property type="match status" value="1"/>
</dbReference>
<comment type="caution">
    <text evidence="9">Lacks conserved residue(s) required for the propagation of feature annotation.</text>
</comment>
<feature type="binding site" evidence="9">
    <location>
        <position position="35"/>
    </location>
    <ligand>
        <name>NADPH</name>
        <dbReference type="ChEBI" id="CHEBI:57783"/>
    </ligand>
</feature>
<evidence type="ECO:0000313" key="15">
    <source>
        <dbReference type="Proteomes" id="UP001239462"/>
    </source>
</evidence>
<feature type="region of interest" description="Disordered" evidence="10">
    <location>
        <begin position="1"/>
        <end position="24"/>
    </location>
</feature>
<name>A0ABT7PQ09_9BACT</name>
<feature type="binding site" evidence="9">
    <location>
        <position position="232"/>
    </location>
    <ligand>
        <name>1-deoxy-D-xylulose 5-phosphate</name>
        <dbReference type="ChEBI" id="CHEBI:57792"/>
    </ligand>
</feature>
<feature type="domain" description="1-deoxy-D-xylulose 5-phosphate reductoisomerase C-terminal" evidence="12">
    <location>
        <begin position="203"/>
        <end position="285"/>
    </location>
</feature>
<keyword evidence="3 9" id="KW-0479">Metal-binding</keyword>
<feature type="binding site" evidence="9">
    <location>
        <position position="182"/>
    </location>
    <ligand>
        <name>1-deoxy-D-xylulose 5-phosphate</name>
        <dbReference type="ChEBI" id="CHEBI:57792"/>
    </ligand>
</feature>
<dbReference type="Pfam" id="PF08436">
    <property type="entry name" value="DXP_redisom_C"/>
    <property type="match status" value="1"/>
</dbReference>
<dbReference type="InterPro" id="IPR013644">
    <property type="entry name" value="DXP_reductoisomerase_C"/>
</dbReference>
<comment type="caution">
    <text evidence="14">The sequence shown here is derived from an EMBL/GenBank/DDBJ whole genome shotgun (WGS) entry which is preliminary data.</text>
</comment>